<feature type="domain" description="HAMP" evidence="11">
    <location>
        <begin position="61"/>
        <end position="114"/>
    </location>
</feature>
<dbReference type="SMART" id="SM00304">
    <property type="entry name" value="HAMP"/>
    <property type="match status" value="1"/>
</dbReference>
<protein>
    <recommendedName>
        <fullName evidence="2">histidine kinase</fullName>
        <ecNumber evidence="2">2.7.13.3</ecNumber>
    </recommendedName>
</protein>
<name>A0ABV7WTF7_9GAMM</name>
<evidence type="ECO:0000256" key="6">
    <source>
        <dbReference type="ARBA" id="ARBA00022777"/>
    </source>
</evidence>
<dbReference type="Pfam" id="PF02518">
    <property type="entry name" value="HATPase_c"/>
    <property type="match status" value="1"/>
</dbReference>
<dbReference type="InterPro" id="IPR003661">
    <property type="entry name" value="HisK_dim/P_dom"/>
</dbReference>
<keyword evidence="13" id="KW-1185">Reference proteome</keyword>
<dbReference type="InterPro" id="IPR013767">
    <property type="entry name" value="PAS_fold"/>
</dbReference>
<dbReference type="CDD" id="cd06225">
    <property type="entry name" value="HAMP"/>
    <property type="match status" value="1"/>
</dbReference>
<dbReference type="InterPro" id="IPR003660">
    <property type="entry name" value="HAMP_dom"/>
</dbReference>
<dbReference type="NCBIfam" id="TIGR00229">
    <property type="entry name" value="sensory_box"/>
    <property type="match status" value="1"/>
</dbReference>
<dbReference type="PROSITE" id="PS50885">
    <property type="entry name" value="HAMP"/>
    <property type="match status" value="1"/>
</dbReference>
<evidence type="ECO:0000259" key="10">
    <source>
        <dbReference type="PROSITE" id="PS50109"/>
    </source>
</evidence>
<keyword evidence="7 12" id="KW-0067">ATP-binding</keyword>
<evidence type="ECO:0000313" key="13">
    <source>
        <dbReference type="Proteomes" id="UP001595710"/>
    </source>
</evidence>
<comment type="caution">
    <text evidence="12">The sequence shown here is derived from an EMBL/GenBank/DDBJ whole genome shotgun (WGS) entry which is preliminary data.</text>
</comment>
<dbReference type="GO" id="GO:0005524">
    <property type="term" value="F:ATP binding"/>
    <property type="evidence" value="ECO:0007669"/>
    <property type="project" value="UniProtKB-KW"/>
</dbReference>
<dbReference type="SMART" id="SM00388">
    <property type="entry name" value="HisKA"/>
    <property type="match status" value="1"/>
</dbReference>
<dbReference type="Pfam" id="PF00512">
    <property type="entry name" value="HisKA"/>
    <property type="match status" value="1"/>
</dbReference>
<organism evidence="12 13">
    <name type="scientific">Reinekea marina</name>
    <dbReference type="NCBI Taxonomy" id="1310421"/>
    <lineage>
        <taxon>Bacteria</taxon>
        <taxon>Pseudomonadati</taxon>
        <taxon>Pseudomonadota</taxon>
        <taxon>Gammaproteobacteria</taxon>
        <taxon>Oceanospirillales</taxon>
        <taxon>Saccharospirillaceae</taxon>
        <taxon>Reinekea</taxon>
    </lineage>
</organism>
<gene>
    <name evidence="12" type="ORF">ACFOND_10810</name>
</gene>
<keyword evidence="4" id="KW-0808">Transferase</keyword>
<keyword evidence="6" id="KW-0418">Kinase</keyword>
<dbReference type="InterPro" id="IPR005467">
    <property type="entry name" value="His_kinase_dom"/>
</dbReference>
<dbReference type="Proteomes" id="UP001595710">
    <property type="component" value="Unassembled WGS sequence"/>
</dbReference>
<dbReference type="PANTHER" id="PTHR43065">
    <property type="entry name" value="SENSOR HISTIDINE KINASE"/>
    <property type="match status" value="1"/>
</dbReference>
<reference evidence="13" key="1">
    <citation type="journal article" date="2019" name="Int. J. Syst. Evol. Microbiol.">
        <title>The Global Catalogue of Microorganisms (GCM) 10K type strain sequencing project: providing services to taxonomists for standard genome sequencing and annotation.</title>
        <authorList>
            <consortium name="The Broad Institute Genomics Platform"/>
            <consortium name="The Broad Institute Genome Sequencing Center for Infectious Disease"/>
            <person name="Wu L."/>
            <person name="Ma J."/>
        </authorList>
    </citation>
    <scope>NUCLEOTIDE SEQUENCE [LARGE SCALE GENOMIC DNA]</scope>
    <source>
        <strain evidence="13">CECT 8288</strain>
    </source>
</reference>
<keyword evidence="3" id="KW-0597">Phosphoprotein</keyword>
<evidence type="ECO:0000256" key="3">
    <source>
        <dbReference type="ARBA" id="ARBA00022553"/>
    </source>
</evidence>
<dbReference type="SMART" id="SM00387">
    <property type="entry name" value="HATPase_c"/>
    <property type="match status" value="1"/>
</dbReference>
<keyword evidence="9" id="KW-0472">Membrane</keyword>
<keyword evidence="9" id="KW-1133">Transmembrane helix</keyword>
<dbReference type="RefSeq" id="WP_215999241.1">
    <property type="nucleotide sequence ID" value="NZ_JAUFQI010000001.1"/>
</dbReference>
<evidence type="ECO:0000256" key="8">
    <source>
        <dbReference type="ARBA" id="ARBA00023012"/>
    </source>
</evidence>
<feature type="domain" description="Histidine kinase" evidence="10">
    <location>
        <begin position="295"/>
        <end position="544"/>
    </location>
</feature>
<evidence type="ECO:0000259" key="11">
    <source>
        <dbReference type="PROSITE" id="PS50885"/>
    </source>
</evidence>
<dbReference type="CDD" id="cd00082">
    <property type="entry name" value="HisKA"/>
    <property type="match status" value="1"/>
</dbReference>
<feature type="transmembrane region" description="Helical" evidence="9">
    <location>
        <begin position="12"/>
        <end position="30"/>
    </location>
</feature>
<feature type="transmembrane region" description="Helical" evidence="9">
    <location>
        <begin position="42"/>
        <end position="59"/>
    </location>
</feature>
<evidence type="ECO:0000256" key="5">
    <source>
        <dbReference type="ARBA" id="ARBA00022741"/>
    </source>
</evidence>
<dbReference type="Pfam" id="PF00672">
    <property type="entry name" value="HAMP"/>
    <property type="match status" value="1"/>
</dbReference>
<comment type="catalytic activity">
    <reaction evidence="1">
        <text>ATP + protein L-histidine = ADP + protein N-phospho-L-histidine.</text>
        <dbReference type="EC" id="2.7.13.3"/>
    </reaction>
</comment>
<accession>A0ABV7WTF7</accession>
<dbReference type="PANTHER" id="PTHR43065:SF42">
    <property type="entry name" value="TWO-COMPONENT SENSOR PPRA"/>
    <property type="match status" value="1"/>
</dbReference>
<keyword evidence="5" id="KW-0547">Nucleotide-binding</keyword>
<evidence type="ECO:0000256" key="4">
    <source>
        <dbReference type="ARBA" id="ARBA00022679"/>
    </source>
</evidence>
<dbReference type="PROSITE" id="PS50109">
    <property type="entry name" value="HIS_KIN"/>
    <property type="match status" value="1"/>
</dbReference>
<dbReference type="Pfam" id="PF00989">
    <property type="entry name" value="PAS"/>
    <property type="match status" value="1"/>
</dbReference>
<evidence type="ECO:0000256" key="7">
    <source>
        <dbReference type="ARBA" id="ARBA00022840"/>
    </source>
</evidence>
<dbReference type="InterPro" id="IPR003594">
    <property type="entry name" value="HATPase_dom"/>
</dbReference>
<evidence type="ECO:0000256" key="9">
    <source>
        <dbReference type="SAM" id="Phobius"/>
    </source>
</evidence>
<dbReference type="EMBL" id="JBHRYN010000012">
    <property type="protein sequence ID" value="MFC3702134.1"/>
    <property type="molecule type" value="Genomic_DNA"/>
</dbReference>
<keyword evidence="8" id="KW-0902">Two-component regulatory system</keyword>
<evidence type="ECO:0000313" key="12">
    <source>
        <dbReference type="EMBL" id="MFC3702134.1"/>
    </source>
</evidence>
<dbReference type="InterPro" id="IPR000014">
    <property type="entry name" value="PAS"/>
</dbReference>
<evidence type="ECO:0000256" key="1">
    <source>
        <dbReference type="ARBA" id="ARBA00000085"/>
    </source>
</evidence>
<proteinExistence type="predicted"/>
<keyword evidence="9" id="KW-0812">Transmembrane</keyword>
<dbReference type="EC" id="2.7.13.3" evidence="2"/>
<sequence length="555" mass="62713">MRPIRSLSHKLMISYVIVILLVSTITALIHTNQWMSPTAQVTLQWVMIICVIFGLHYYFRWLVLKPIRHLIAVTKELTQTTGSPVRAKRTQDDELGDLVNALNDLIDGIQSRKEIIIAERDRSALAHQQANAYAAEMRSSNRKLELEVQVRKRIETKLTEFQQFLNSIINSMPSAIIAIDQSLIVTQWNVEATHLTATSSSDAKGEHLVAAFPYMESHIDWLQESIVTKRTKTLRNVEYVKNHKTYLLDIVVYPLQQSNSNDAVIRIDDVTEKFRMEEIMIHSDKVMSLGGMASGMAHEINNPLSAIVQNAQNIARRIDPNLEANQKQAKENDLDLNRMHEYLKKRKVTAFLNNITESGVRASKLVTNMLQFSRSNDVSLSPCMIIDILENAINIALTDDKLYSIKGNFEMNIDQDFLAPEVWVSGVFTELEQVILNLIKNASHAIAERKQTLNDIDEGVINIHQSIENDYCLISISDNGIGMTPNTRKKVFEPFFTTKEVGVGTGLGLSVCYFIISTHHSGQLSVESEFGLGSVFEIRLPICHERPEKNTELGA</sequence>
<evidence type="ECO:0000256" key="2">
    <source>
        <dbReference type="ARBA" id="ARBA00012438"/>
    </source>
</evidence>